<dbReference type="EMBL" id="QGNA01000006">
    <property type="protein sequence ID" value="PWS34595.1"/>
    <property type="molecule type" value="Genomic_DNA"/>
</dbReference>
<dbReference type="Proteomes" id="UP000245765">
    <property type="component" value="Unassembled WGS sequence"/>
</dbReference>
<dbReference type="Gene3D" id="3.40.50.1820">
    <property type="entry name" value="alpha/beta hydrolase"/>
    <property type="match status" value="1"/>
</dbReference>
<feature type="domain" description="BD-FAE-like" evidence="2">
    <location>
        <begin position="59"/>
        <end position="145"/>
    </location>
</feature>
<reference evidence="4" key="1">
    <citation type="submission" date="2018-05" db="EMBL/GenBank/DDBJ databases">
        <authorList>
            <person name="Du Z."/>
            <person name="Wang X."/>
        </authorList>
    </citation>
    <scope>NUCLEOTIDE SEQUENCE [LARGE SCALE GENOMIC DNA]</scope>
    <source>
        <strain evidence="4">CQN31</strain>
    </source>
</reference>
<dbReference type="GO" id="GO:0016787">
    <property type="term" value="F:hydrolase activity"/>
    <property type="evidence" value="ECO:0007669"/>
    <property type="project" value="UniProtKB-KW"/>
</dbReference>
<evidence type="ECO:0000256" key="1">
    <source>
        <dbReference type="ARBA" id="ARBA00022801"/>
    </source>
</evidence>
<evidence type="ECO:0000259" key="2">
    <source>
        <dbReference type="Pfam" id="PF20434"/>
    </source>
</evidence>
<dbReference type="OrthoDB" id="9771666at2"/>
<dbReference type="AlphaFoldDB" id="A0A317F783"/>
<organism evidence="3 4">
    <name type="scientific">Falsiroseomonas bella</name>
    <dbReference type="NCBI Taxonomy" id="2184016"/>
    <lineage>
        <taxon>Bacteria</taxon>
        <taxon>Pseudomonadati</taxon>
        <taxon>Pseudomonadota</taxon>
        <taxon>Alphaproteobacteria</taxon>
        <taxon>Acetobacterales</taxon>
        <taxon>Roseomonadaceae</taxon>
        <taxon>Falsiroseomonas</taxon>
    </lineage>
</organism>
<dbReference type="PANTHER" id="PTHR48081">
    <property type="entry name" value="AB HYDROLASE SUPERFAMILY PROTEIN C4A8.06C"/>
    <property type="match status" value="1"/>
</dbReference>
<dbReference type="InterPro" id="IPR029058">
    <property type="entry name" value="AB_hydrolase_fold"/>
</dbReference>
<comment type="caution">
    <text evidence="3">The sequence shown here is derived from an EMBL/GenBank/DDBJ whole genome shotgun (WGS) entry which is preliminary data.</text>
</comment>
<dbReference type="InterPro" id="IPR050300">
    <property type="entry name" value="GDXG_lipolytic_enzyme"/>
</dbReference>
<gene>
    <name evidence="3" type="ORF">DFH01_23970</name>
</gene>
<name>A0A317F783_9PROT</name>
<evidence type="ECO:0000313" key="4">
    <source>
        <dbReference type="Proteomes" id="UP000245765"/>
    </source>
</evidence>
<dbReference type="PANTHER" id="PTHR48081:SF33">
    <property type="entry name" value="KYNURENINE FORMAMIDASE"/>
    <property type="match status" value="1"/>
</dbReference>
<accession>A0A317F783</accession>
<dbReference type="InterPro" id="IPR049492">
    <property type="entry name" value="BD-FAE-like_dom"/>
</dbReference>
<keyword evidence="1 3" id="KW-0378">Hydrolase</keyword>
<evidence type="ECO:0000313" key="3">
    <source>
        <dbReference type="EMBL" id="PWS34595.1"/>
    </source>
</evidence>
<dbReference type="Pfam" id="PF20434">
    <property type="entry name" value="BD-FAE"/>
    <property type="match status" value="1"/>
</dbReference>
<dbReference type="RefSeq" id="WP_109873046.1">
    <property type="nucleotide sequence ID" value="NZ_QGNA01000006.1"/>
</dbReference>
<keyword evidence="4" id="KW-1185">Reference proteome</keyword>
<protein>
    <submittedName>
        <fullName evidence="3">Alpha/beta hydrolase</fullName>
    </submittedName>
</protein>
<sequence length="267" mass="28586">MDLEAEYNNRARVPEHPAHIAGWQRDAAAWRQACPRSEFDLAYGPAARERLDLFHAGPEDGAPLALFIHGGYWQALDRSFASHCARGMNGRGIAVAVPSYELCPGVTLTAIVAQMRAACAFLWRRTGRRILATGHSAGGHLAAMLLATDWPTYDAALPDGLVHAALPISGVFELEPLLATSIGAGLRLTQHEARALSPRWMPSPCRPLHCVVGGAESSEFIRQSRDMAEAWGGGFNALPGADHFTVIAPLADPASSLVEIAARLARG</sequence>
<dbReference type="SUPFAM" id="SSF53474">
    <property type="entry name" value="alpha/beta-Hydrolases"/>
    <property type="match status" value="1"/>
</dbReference>
<proteinExistence type="predicted"/>